<reference evidence="2 3" key="1">
    <citation type="submission" date="2018-05" db="EMBL/GenBank/DDBJ databases">
        <title>Chitinophaga sp. K3CV102501T nov., isolated from isolated from a monsoon evergreen broad-leaved forest soil.</title>
        <authorList>
            <person name="Lv Y."/>
        </authorList>
    </citation>
    <scope>NUCLEOTIDE SEQUENCE [LARGE SCALE GENOMIC DNA]</scope>
    <source>
        <strain evidence="2 3">GDMCC 1.1325</strain>
    </source>
</reference>
<protein>
    <recommendedName>
        <fullName evidence="4">Heparinase II C-terminal domain-containing protein</fullName>
    </recommendedName>
</protein>
<evidence type="ECO:0000256" key="1">
    <source>
        <dbReference type="SAM" id="SignalP"/>
    </source>
</evidence>
<dbReference type="SUPFAM" id="SSF48230">
    <property type="entry name" value="Chondroitin AC/alginate lyase"/>
    <property type="match status" value="1"/>
</dbReference>
<evidence type="ECO:0000313" key="2">
    <source>
        <dbReference type="EMBL" id="RBL88340.1"/>
    </source>
</evidence>
<dbReference type="InterPro" id="IPR008929">
    <property type="entry name" value="Chondroitin_lyas"/>
</dbReference>
<dbReference type="Gene3D" id="2.70.98.70">
    <property type="match status" value="1"/>
</dbReference>
<comment type="caution">
    <text evidence="2">The sequence shown here is derived from an EMBL/GenBank/DDBJ whole genome shotgun (WGS) entry which is preliminary data.</text>
</comment>
<dbReference type="Gene3D" id="1.50.10.100">
    <property type="entry name" value="Chondroitin AC/alginate lyase"/>
    <property type="match status" value="1"/>
</dbReference>
<keyword evidence="1" id="KW-0732">Signal</keyword>
<gene>
    <name evidence="2" type="ORF">DF182_17245</name>
</gene>
<dbReference type="OrthoDB" id="9147455at2"/>
<feature type="signal peptide" evidence="1">
    <location>
        <begin position="1"/>
        <end position="22"/>
    </location>
</feature>
<keyword evidence="3" id="KW-1185">Reference proteome</keyword>
<feature type="chain" id="PRO_5016670347" description="Heparinase II C-terminal domain-containing protein" evidence="1">
    <location>
        <begin position="23"/>
        <end position="903"/>
    </location>
</feature>
<proteinExistence type="predicted"/>
<dbReference type="EMBL" id="QFFJ01000002">
    <property type="protein sequence ID" value="RBL88340.1"/>
    <property type="molecule type" value="Genomic_DNA"/>
</dbReference>
<sequence>MKNCSRSAFSLLLLLLTLTSLAQQQQWDADKAAVNSKTTEIIKGPGNIRWATLKKNTPNDPSTPDLTFTINIPREGTYEITTVATTEQNMDTLIKQGKVPGILLKIQVNQQRPTQRIVFDSWNHGSQTAGKFDLKGKQQKISIWLPKGIRLQSIGLKTYTPPAVPAAAQQYKPSIIPPAARPRLWLNEKSLPIVRARLNTGDNQPAWNKVKEAALRPFPFAYNPQQEIFYNEAAEKAAEMKAFYYLMTSDKNIGREAVQLMIHYLTMLEFGNVKYGDITREIGRAIYTGALVYDWCYDLLSSGEKQILYQNMMRLAREMEIGWPPFDNSAINGHGNEAQVNRDLLAMSIAIYDEDPLPYQYTSYIILEQLVPMRRFEYTSPRHNQGVDYGAYRFGWEMHAAWLFYRMTGQTVFDDNIKNLPSWWLYMRLPDGTMLHDGDMFSVRAHRRPGYWKQPQTMLLSYAYANDPLIKGEFEREGGLPDNPVLFLLVNDPALKADTSLQSLPLTRDFGPVIGGMIARTGWNNAPGSNDVIAQIKGGGYHFGNHQHADAGNLQIYYHGMQVGDIGLYLSYGTPYDFNFNKRSVSHSMMLARDPAEPLLFRTTANDGGSRFNQRFPVTPQETISDPWFNYGTVLSAAYGPSAQTPDYSYFMADLTAAYTNKMSNYTRGCCFLSLGREDVPAVIILTDDMTTTQSSFKKYWQINTLKKPLPTPTGFQLHNEVDNVTGYTYVDMLLPSANKRKVVILGGDSAASTFGTPYAVNTANPEANGYRIMVSPGKENKRDRFLTVFQMAQQGAAPLPVHFYETAQCYVISLADRLVVMPLGAHMIDSTLQLPIPGAGPCEVVLNGMTPGFWNIKGKNNTVDINVNIIPGKNTCTFQAAAGEEYSISPGRSYEGKQMKLP</sequence>
<organism evidence="2 3">
    <name type="scientific">Chitinophaga flava</name>
    <dbReference type="NCBI Taxonomy" id="2259036"/>
    <lineage>
        <taxon>Bacteria</taxon>
        <taxon>Pseudomonadati</taxon>
        <taxon>Bacteroidota</taxon>
        <taxon>Chitinophagia</taxon>
        <taxon>Chitinophagales</taxon>
        <taxon>Chitinophagaceae</taxon>
        <taxon>Chitinophaga</taxon>
    </lineage>
</organism>
<dbReference type="Gene3D" id="2.60.40.2750">
    <property type="match status" value="1"/>
</dbReference>
<evidence type="ECO:0008006" key="4">
    <source>
        <dbReference type="Google" id="ProtNLM"/>
    </source>
</evidence>
<name>A0A365XQC6_9BACT</name>
<accession>A0A365XQC6</accession>
<dbReference type="RefSeq" id="WP_113617090.1">
    <property type="nucleotide sequence ID" value="NZ_QFFJ01000002.1"/>
</dbReference>
<evidence type="ECO:0000313" key="3">
    <source>
        <dbReference type="Proteomes" id="UP000253410"/>
    </source>
</evidence>
<dbReference type="Proteomes" id="UP000253410">
    <property type="component" value="Unassembled WGS sequence"/>
</dbReference>
<dbReference type="AlphaFoldDB" id="A0A365XQC6"/>